<keyword evidence="4" id="KW-0804">Transcription</keyword>
<dbReference type="InterPro" id="IPR000847">
    <property type="entry name" value="LysR_HTH_N"/>
</dbReference>
<sequence length="307" mass="34569">MTVSLPPLQWLRAYEAAARRSSFSAAAAELNLTPAAISHQVRSLEQRLGFQLFERLARGLQLTDIGRAYLPSVRKAFDELTISTVGLFGADHESHITVRTPVLFGANWLAPRLPRFYAAFPHIKLRILTAVWAESTTAVDVDIRFGDGQWGDFEVRPLLREPSIVVARSDMKLPDGDDRQKVLALLDHGVVHIMGCEDRWTRLLRKHQISDRRVRVSTMTDNSLFAIELTSAGLGPCIVQRRYAEPFLRQRNLLSPLVEGIDIDEAHYVLTARSAERTNPEAIIFREWLIAECQESSPPGPAIRSLR</sequence>
<comment type="caution">
    <text evidence="6">The sequence shown here is derived from an EMBL/GenBank/DDBJ whole genome shotgun (WGS) entry which is preliminary data.</text>
</comment>
<dbReference type="InterPro" id="IPR005119">
    <property type="entry name" value="LysR_subst-bd"/>
</dbReference>
<gene>
    <name evidence="6" type="ORF">C7441_105223</name>
</gene>
<dbReference type="RefSeq" id="WP_109612640.1">
    <property type="nucleotide sequence ID" value="NZ_QGGG01000005.1"/>
</dbReference>
<dbReference type="EMBL" id="QGGG01000005">
    <property type="protein sequence ID" value="PWJ84607.1"/>
    <property type="molecule type" value="Genomic_DNA"/>
</dbReference>
<dbReference type="GO" id="GO:0003700">
    <property type="term" value="F:DNA-binding transcription factor activity"/>
    <property type="evidence" value="ECO:0007669"/>
    <property type="project" value="InterPro"/>
</dbReference>
<keyword evidence="7" id="KW-1185">Reference proteome</keyword>
<protein>
    <submittedName>
        <fullName evidence="6">LysR family glycine cleavage system transcriptional activator</fullName>
    </submittedName>
</protein>
<feature type="domain" description="HTH lysR-type" evidence="5">
    <location>
        <begin position="6"/>
        <end position="63"/>
    </location>
</feature>
<dbReference type="PROSITE" id="PS50931">
    <property type="entry name" value="HTH_LYSR"/>
    <property type="match status" value="1"/>
</dbReference>
<dbReference type="Gene3D" id="3.40.190.10">
    <property type="entry name" value="Periplasmic binding protein-like II"/>
    <property type="match status" value="2"/>
</dbReference>
<reference evidence="6 7" key="1">
    <citation type="submission" date="2018-05" db="EMBL/GenBank/DDBJ databases">
        <title>Genomic Encyclopedia of Type Strains, Phase IV (KMG-IV): sequencing the most valuable type-strain genomes for metagenomic binning, comparative biology and taxonomic classification.</title>
        <authorList>
            <person name="Goeker M."/>
        </authorList>
    </citation>
    <scope>NUCLEOTIDE SEQUENCE [LARGE SCALE GENOMIC DNA]</scope>
    <source>
        <strain evidence="6 7">DSM 6986</strain>
    </source>
</reference>
<name>A0A316C9A1_PSESE</name>
<keyword evidence="3" id="KW-0238">DNA-binding</keyword>
<dbReference type="Proteomes" id="UP000245396">
    <property type="component" value="Unassembled WGS sequence"/>
</dbReference>
<dbReference type="SUPFAM" id="SSF53850">
    <property type="entry name" value="Periplasmic binding protein-like II"/>
    <property type="match status" value="1"/>
</dbReference>
<proteinExistence type="inferred from homology"/>
<accession>A0A316C9A1</accession>
<dbReference type="InterPro" id="IPR058163">
    <property type="entry name" value="LysR-type_TF_proteobact-type"/>
</dbReference>
<evidence type="ECO:0000313" key="7">
    <source>
        <dbReference type="Proteomes" id="UP000245396"/>
    </source>
</evidence>
<dbReference type="Gene3D" id="1.10.10.10">
    <property type="entry name" value="Winged helix-like DNA-binding domain superfamily/Winged helix DNA-binding domain"/>
    <property type="match status" value="1"/>
</dbReference>
<organism evidence="6 7">
    <name type="scientific">Pseudaminobacter salicylatoxidans</name>
    <dbReference type="NCBI Taxonomy" id="93369"/>
    <lineage>
        <taxon>Bacteria</taxon>
        <taxon>Pseudomonadati</taxon>
        <taxon>Pseudomonadota</taxon>
        <taxon>Alphaproteobacteria</taxon>
        <taxon>Hyphomicrobiales</taxon>
        <taxon>Phyllobacteriaceae</taxon>
        <taxon>Pseudaminobacter</taxon>
    </lineage>
</organism>
<keyword evidence="2" id="KW-0805">Transcription regulation</keyword>
<dbReference type="PANTHER" id="PTHR30537">
    <property type="entry name" value="HTH-TYPE TRANSCRIPTIONAL REGULATOR"/>
    <property type="match status" value="1"/>
</dbReference>
<dbReference type="STRING" id="1192868.GCA_000304395_01370"/>
<dbReference type="OrthoDB" id="9807765at2"/>
<comment type="similarity">
    <text evidence="1">Belongs to the LysR transcriptional regulatory family.</text>
</comment>
<evidence type="ECO:0000256" key="3">
    <source>
        <dbReference type="ARBA" id="ARBA00023125"/>
    </source>
</evidence>
<dbReference type="InterPro" id="IPR036388">
    <property type="entry name" value="WH-like_DNA-bd_sf"/>
</dbReference>
<dbReference type="PANTHER" id="PTHR30537:SF74">
    <property type="entry name" value="HTH-TYPE TRANSCRIPTIONAL REGULATOR TRPI"/>
    <property type="match status" value="1"/>
</dbReference>
<dbReference type="InterPro" id="IPR036390">
    <property type="entry name" value="WH_DNA-bd_sf"/>
</dbReference>
<evidence type="ECO:0000256" key="2">
    <source>
        <dbReference type="ARBA" id="ARBA00023015"/>
    </source>
</evidence>
<dbReference type="Pfam" id="PF00126">
    <property type="entry name" value="HTH_1"/>
    <property type="match status" value="1"/>
</dbReference>
<evidence type="ECO:0000259" key="5">
    <source>
        <dbReference type="PROSITE" id="PS50931"/>
    </source>
</evidence>
<evidence type="ECO:0000256" key="1">
    <source>
        <dbReference type="ARBA" id="ARBA00009437"/>
    </source>
</evidence>
<dbReference type="FunFam" id="1.10.10.10:FF:000038">
    <property type="entry name" value="Glycine cleavage system transcriptional activator"/>
    <property type="match status" value="1"/>
</dbReference>
<dbReference type="AlphaFoldDB" id="A0A316C9A1"/>
<dbReference type="GO" id="GO:0006351">
    <property type="term" value="P:DNA-templated transcription"/>
    <property type="evidence" value="ECO:0007669"/>
    <property type="project" value="TreeGrafter"/>
</dbReference>
<dbReference type="Pfam" id="PF03466">
    <property type="entry name" value="LysR_substrate"/>
    <property type="match status" value="1"/>
</dbReference>
<evidence type="ECO:0000313" key="6">
    <source>
        <dbReference type="EMBL" id="PWJ84607.1"/>
    </source>
</evidence>
<evidence type="ECO:0000256" key="4">
    <source>
        <dbReference type="ARBA" id="ARBA00023163"/>
    </source>
</evidence>
<dbReference type="GO" id="GO:0043565">
    <property type="term" value="F:sequence-specific DNA binding"/>
    <property type="evidence" value="ECO:0007669"/>
    <property type="project" value="TreeGrafter"/>
</dbReference>
<dbReference type="SUPFAM" id="SSF46785">
    <property type="entry name" value="Winged helix' DNA-binding domain"/>
    <property type="match status" value="1"/>
</dbReference>
<dbReference type="PRINTS" id="PR00039">
    <property type="entry name" value="HTHLYSR"/>
</dbReference>